<evidence type="ECO:0000259" key="2">
    <source>
        <dbReference type="Pfam" id="PF13699"/>
    </source>
</evidence>
<protein>
    <submittedName>
        <fullName evidence="3">DUF4157 domain-containing protein</fullName>
    </submittedName>
</protein>
<gene>
    <name evidence="3" type="ORF">G3I46_17580</name>
</gene>
<sequence>MCRPKYPRIRRGSVVRTHGTQAAQQAGKQSPGRHAAAPGTTAGRMLALQSQAGNAAVSRAVQRARHEHGPGCGHGQEQQAADSADVQRRVSVDSGFVERPRVSVDEAIKTPGKPLPDRIREPAEREYGMSFGHVTMHDNAVAQQSAMDLDAIAYTSGSHIVAQRSLDDATLFHETHHVFQQSRGKVAGTNNGHGESVSDPGHSEEVEAGQAGERMARGESPM</sequence>
<dbReference type="InterPro" id="IPR025295">
    <property type="entry name" value="eCIS_core_dom"/>
</dbReference>
<feature type="domain" description="eCIS core" evidence="2">
    <location>
        <begin position="114"/>
        <end position="184"/>
    </location>
</feature>
<proteinExistence type="predicted"/>
<feature type="compositionally biased region" description="Basic residues" evidence="1">
    <location>
        <begin position="1"/>
        <end position="13"/>
    </location>
</feature>
<comment type="caution">
    <text evidence="3">The sequence shown here is derived from an EMBL/GenBank/DDBJ whole genome shotgun (WGS) entry which is preliminary data.</text>
</comment>
<evidence type="ECO:0000313" key="3">
    <source>
        <dbReference type="EMBL" id="NEB18300.1"/>
    </source>
</evidence>
<dbReference type="Pfam" id="PF13699">
    <property type="entry name" value="eCIS_core"/>
    <property type="match status" value="1"/>
</dbReference>
<keyword evidence="4" id="KW-1185">Reference proteome</keyword>
<feature type="region of interest" description="Disordered" evidence="1">
    <location>
        <begin position="182"/>
        <end position="222"/>
    </location>
</feature>
<reference evidence="3 4" key="1">
    <citation type="submission" date="2020-01" db="EMBL/GenBank/DDBJ databases">
        <title>Insect and environment-associated Actinomycetes.</title>
        <authorList>
            <person name="Currrie C."/>
            <person name="Chevrette M."/>
            <person name="Carlson C."/>
            <person name="Stubbendieck R."/>
            <person name="Wendt-Pienkowski E."/>
        </authorList>
    </citation>
    <scope>NUCLEOTIDE SEQUENCE [LARGE SCALE GENOMIC DNA]</scope>
    <source>
        <strain evidence="3 4">SID14172</strain>
    </source>
</reference>
<feature type="region of interest" description="Disordered" evidence="1">
    <location>
        <begin position="1"/>
        <end position="89"/>
    </location>
</feature>
<evidence type="ECO:0000313" key="4">
    <source>
        <dbReference type="Proteomes" id="UP000469545"/>
    </source>
</evidence>
<organism evidence="3 4">
    <name type="scientific">Streptomyces coelicoflavus</name>
    <dbReference type="NCBI Taxonomy" id="285562"/>
    <lineage>
        <taxon>Bacteria</taxon>
        <taxon>Bacillati</taxon>
        <taxon>Actinomycetota</taxon>
        <taxon>Actinomycetes</taxon>
        <taxon>Kitasatosporales</taxon>
        <taxon>Streptomycetaceae</taxon>
        <taxon>Streptomyces</taxon>
    </lineage>
</organism>
<name>A0A6N9UPW3_9ACTN</name>
<dbReference type="Proteomes" id="UP000469545">
    <property type="component" value="Unassembled WGS sequence"/>
</dbReference>
<dbReference type="AlphaFoldDB" id="A0A6N9UPW3"/>
<evidence type="ECO:0000256" key="1">
    <source>
        <dbReference type="SAM" id="MobiDB-lite"/>
    </source>
</evidence>
<accession>A0A6N9UPW3</accession>
<feature type="compositionally biased region" description="Polar residues" evidence="1">
    <location>
        <begin position="18"/>
        <end position="28"/>
    </location>
</feature>
<feature type="compositionally biased region" description="Polar residues" evidence="1">
    <location>
        <begin position="182"/>
        <end position="193"/>
    </location>
</feature>
<dbReference type="EMBL" id="JAAGMB010000380">
    <property type="protein sequence ID" value="NEB18300.1"/>
    <property type="molecule type" value="Genomic_DNA"/>
</dbReference>